<keyword evidence="4" id="KW-1003">Cell membrane</keyword>
<dbReference type="PRINTS" id="PR00344">
    <property type="entry name" value="BCTRLSENSOR"/>
</dbReference>
<dbReference type="SUPFAM" id="SSF47384">
    <property type="entry name" value="Homodimeric domain of signal transducing histidine kinase"/>
    <property type="match status" value="1"/>
</dbReference>
<reference evidence="14 17" key="2">
    <citation type="submission" date="2018-01" db="EMBL/GenBank/DDBJ databases">
        <title>Complete genome sequence of Caulobacter flavus RHGG3.</title>
        <authorList>
            <person name="Yang E."/>
        </authorList>
    </citation>
    <scope>NUCLEOTIDE SEQUENCE [LARGE SCALE GENOMIC DNA]</scope>
    <source>
        <strain evidence="14 17">RHGG3</strain>
    </source>
</reference>
<dbReference type="SMART" id="SM00388">
    <property type="entry name" value="HisKA"/>
    <property type="match status" value="1"/>
</dbReference>
<evidence type="ECO:0000256" key="6">
    <source>
        <dbReference type="ARBA" id="ARBA00022679"/>
    </source>
</evidence>
<feature type="transmembrane region" description="Helical" evidence="11">
    <location>
        <begin position="209"/>
        <end position="227"/>
    </location>
</feature>
<evidence type="ECO:0000313" key="17">
    <source>
        <dbReference type="Proteomes" id="UP000281192"/>
    </source>
</evidence>
<dbReference type="SMART" id="SM00387">
    <property type="entry name" value="HATPase_c"/>
    <property type="match status" value="1"/>
</dbReference>
<dbReference type="Proteomes" id="UP000281192">
    <property type="component" value="Chromosome"/>
</dbReference>
<feature type="domain" description="Histidine kinase" evidence="12">
    <location>
        <begin position="290"/>
        <end position="496"/>
    </location>
</feature>
<accession>A0A2N5CLQ9</accession>
<proteinExistence type="predicted"/>
<evidence type="ECO:0000313" key="16">
    <source>
        <dbReference type="Proteomes" id="UP000234483"/>
    </source>
</evidence>
<dbReference type="EC" id="2.7.13.3" evidence="3"/>
<keyword evidence="8 15" id="KW-0418">Kinase</keyword>
<dbReference type="OrthoDB" id="9815202at2"/>
<evidence type="ECO:0000259" key="12">
    <source>
        <dbReference type="PROSITE" id="PS50109"/>
    </source>
</evidence>
<dbReference type="InterPro" id="IPR036097">
    <property type="entry name" value="HisK_dim/P_sf"/>
</dbReference>
<dbReference type="InterPro" id="IPR003661">
    <property type="entry name" value="HisK_dim/P_dom"/>
</dbReference>
<feature type="compositionally biased region" description="Pro residues" evidence="10">
    <location>
        <begin position="41"/>
        <end position="50"/>
    </location>
</feature>
<feature type="region of interest" description="Disordered" evidence="10">
    <location>
        <begin position="39"/>
        <end position="62"/>
    </location>
</feature>
<dbReference type="Proteomes" id="UP000234483">
    <property type="component" value="Unassembled WGS sequence"/>
</dbReference>
<keyword evidence="5" id="KW-0597">Phosphoprotein</keyword>
<evidence type="ECO:0000256" key="5">
    <source>
        <dbReference type="ARBA" id="ARBA00022553"/>
    </source>
</evidence>
<dbReference type="CDD" id="cd00082">
    <property type="entry name" value="HisKA"/>
    <property type="match status" value="1"/>
</dbReference>
<evidence type="ECO:0000256" key="9">
    <source>
        <dbReference type="ARBA" id="ARBA00022840"/>
    </source>
</evidence>
<comment type="subcellular location">
    <subcellularLocation>
        <location evidence="2">Cell membrane</location>
        <topology evidence="2">Multi-pass membrane protein</topology>
    </subcellularLocation>
</comment>
<keyword evidence="6" id="KW-0808">Transferase</keyword>
<evidence type="ECO:0000256" key="3">
    <source>
        <dbReference type="ARBA" id="ARBA00012438"/>
    </source>
</evidence>
<evidence type="ECO:0000313" key="15">
    <source>
        <dbReference type="EMBL" id="PLR06729.1"/>
    </source>
</evidence>
<evidence type="ECO:0000259" key="13">
    <source>
        <dbReference type="PROSITE" id="PS50885"/>
    </source>
</evidence>
<dbReference type="InterPro" id="IPR004358">
    <property type="entry name" value="Sig_transdc_His_kin-like_C"/>
</dbReference>
<dbReference type="PROSITE" id="PS50885">
    <property type="entry name" value="HAMP"/>
    <property type="match status" value="1"/>
</dbReference>
<evidence type="ECO:0000256" key="2">
    <source>
        <dbReference type="ARBA" id="ARBA00004651"/>
    </source>
</evidence>
<keyword evidence="17" id="KW-1185">Reference proteome</keyword>
<organism evidence="15 16">
    <name type="scientific">Caulobacter flavus</name>
    <dbReference type="NCBI Taxonomy" id="1679497"/>
    <lineage>
        <taxon>Bacteria</taxon>
        <taxon>Pseudomonadati</taxon>
        <taxon>Pseudomonadota</taxon>
        <taxon>Alphaproteobacteria</taxon>
        <taxon>Caulobacterales</taxon>
        <taxon>Caulobacteraceae</taxon>
        <taxon>Caulobacter</taxon>
    </lineage>
</organism>
<dbReference type="InterPro" id="IPR003660">
    <property type="entry name" value="HAMP_dom"/>
</dbReference>
<protein>
    <recommendedName>
        <fullName evidence="3">histidine kinase</fullName>
        <ecNumber evidence="3">2.7.13.3</ecNumber>
    </recommendedName>
</protein>
<dbReference type="PANTHER" id="PTHR44936:SF10">
    <property type="entry name" value="SENSOR PROTEIN RSTB"/>
    <property type="match status" value="1"/>
</dbReference>
<name>A0A2N5CLQ9_9CAUL</name>
<dbReference type="Pfam" id="PF02518">
    <property type="entry name" value="HATPase_c"/>
    <property type="match status" value="1"/>
</dbReference>
<dbReference type="GO" id="GO:0000155">
    <property type="term" value="F:phosphorelay sensor kinase activity"/>
    <property type="evidence" value="ECO:0007669"/>
    <property type="project" value="InterPro"/>
</dbReference>
<comment type="catalytic activity">
    <reaction evidence="1">
        <text>ATP + protein L-histidine = ADP + protein N-phospho-L-histidine.</text>
        <dbReference type="EC" id="2.7.13.3"/>
    </reaction>
</comment>
<evidence type="ECO:0000256" key="8">
    <source>
        <dbReference type="ARBA" id="ARBA00022777"/>
    </source>
</evidence>
<keyword evidence="7" id="KW-0547">Nucleotide-binding</keyword>
<dbReference type="PANTHER" id="PTHR44936">
    <property type="entry name" value="SENSOR PROTEIN CREC"/>
    <property type="match status" value="1"/>
</dbReference>
<evidence type="ECO:0000256" key="7">
    <source>
        <dbReference type="ARBA" id="ARBA00022741"/>
    </source>
</evidence>
<keyword evidence="9" id="KW-0067">ATP-binding</keyword>
<dbReference type="InterPro" id="IPR005467">
    <property type="entry name" value="His_kinase_dom"/>
</dbReference>
<dbReference type="AlphaFoldDB" id="A0A2N5CLQ9"/>
<feature type="domain" description="HAMP" evidence="13">
    <location>
        <begin position="229"/>
        <end position="282"/>
    </location>
</feature>
<dbReference type="Pfam" id="PF00672">
    <property type="entry name" value="HAMP"/>
    <property type="match status" value="1"/>
</dbReference>
<dbReference type="Pfam" id="PF00512">
    <property type="entry name" value="HisKA"/>
    <property type="match status" value="1"/>
</dbReference>
<dbReference type="GO" id="GO:0005886">
    <property type="term" value="C:plasma membrane"/>
    <property type="evidence" value="ECO:0007669"/>
    <property type="project" value="UniProtKB-SubCell"/>
</dbReference>
<keyword evidence="11" id="KW-0472">Membrane</keyword>
<dbReference type="CDD" id="cd00075">
    <property type="entry name" value="HATPase"/>
    <property type="match status" value="1"/>
</dbReference>
<evidence type="ECO:0000256" key="10">
    <source>
        <dbReference type="SAM" id="MobiDB-lite"/>
    </source>
</evidence>
<dbReference type="InterPro" id="IPR036890">
    <property type="entry name" value="HATPase_C_sf"/>
</dbReference>
<dbReference type="GO" id="GO:0005524">
    <property type="term" value="F:ATP binding"/>
    <property type="evidence" value="ECO:0007669"/>
    <property type="project" value="UniProtKB-KW"/>
</dbReference>
<dbReference type="Gene3D" id="3.30.565.10">
    <property type="entry name" value="Histidine kinase-like ATPase, C-terminal domain"/>
    <property type="match status" value="1"/>
</dbReference>
<evidence type="ECO:0000256" key="4">
    <source>
        <dbReference type="ARBA" id="ARBA00022475"/>
    </source>
</evidence>
<dbReference type="KEGG" id="cfh:C1707_22765"/>
<dbReference type="SUPFAM" id="SSF55874">
    <property type="entry name" value="ATPase domain of HSP90 chaperone/DNA topoisomerase II/histidine kinase"/>
    <property type="match status" value="1"/>
</dbReference>
<dbReference type="InterPro" id="IPR050980">
    <property type="entry name" value="2C_sensor_his_kinase"/>
</dbReference>
<dbReference type="Gene3D" id="6.10.340.10">
    <property type="match status" value="1"/>
</dbReference>
<evidence type="ECO:0000256" key="11">
    <source>
        <dbReference type="SAM" id="Phobius"/>
    </source>
</evidence>
<gene>
    <name evidence="14" type="ORF">C1707_22765</name>
    <name evidence="15" type="ORF">CFHF_24615</name>
</gene>
<dbReference type="PROSITE" id="PS50109">
    <property type="entry name" value="HIS_KIN"/>
    <property type="match status" value="1"/>
</dbReference>
<keyword evidence="11" id="KW-1133">Transmembrane helix</keyword>
<evidence type="ECO:0000313" key="14">
    <source>
        <dbReference type="EMBL" id="AYV49712.1"/>
    </source>
</evidence>
<reference evidence="15 16" key="1">
    <citation type="submission" date="2017-12" db="EMBL/GenBank/DDBJ databases">
        <title>The genome sequence of Caulobacter flavus CGMCC1 15093.</title>
        <authorList>
            <person name="Gao J."/>
            <person name="Mao X."/>
            <person name="Sun J."/>
        </authorList>
    </citation>
    <scope>NUCLEOTIDE SEQUENCE [LARGE SCALE GENOMIC DNA]</scope>
    <source>
        <strain evidence="15 16">CGMCC1 15093</strain>
    </source>
</reference>
<evidence type="ECO:0000256" key="1">
    <source>
        <dbReference type="ARBA" id="ARBA00000085"/>
    </source>
</evidence>
<dbReference type="Gene3D" id="1.10.287.130">
    <property type="match status" value="1"/>
</dbReference>
<dbReference type="EMBL" id="PJRQ01000051">
    <property type="protein sequence ID" value="PLR06729.1"/>
    <property type="molecule type" value="Genomic_DNA"/>
</dbReference>
<dbReference type="InterPro" id="IPR003594">
    <property type="entry name" value="HATPase_dom"/>
</dbReference>
<keyword evidence="11" id="KW-0812">Transmembrane</keyword>
<sequence length="496" mass="51805">MPAIGGVFLRSYENTLVRQTEAELAAQGAALAATAAALWPGAPPPAPAPRPDPEDPYYYRPERPSIDLSAAPILPERPSPAPGAAAPDLAASAAAARLDHIFADTTRSTLAAIVLTDARGRVVRGLGAGGDLSALPEVREALAGRSQTVLRRNGQYRQRSIWELFSRASAVRLHHARPVEVGGRTVGVLLLSRSPRGLFKGLHEDRGKLLLGAGVILVVLFGLAGLVSRGVTRPIEQLSAATRVMAAGRGEPPETPRTAAVEIQALYDDFRAMSDAIDRRSRYLRDFAAALSHEFKTPLAGVRGAIELLQDHYPTMSQAERERFLANIAADNARLSALVGRLLELARADMATPEAGVAAAPAAAARTVAAALSTPVFTVASDLPADLPPVAAPLAMIETVLTVLVENSRQAGAGKVAISGHDRGGSVVLVVADDGPGVPAADAVRLFEPFFTTRRTEGGTGLGLSIARSLARAHGGEVAYVADPDGARFTLSLPTA</sequence>
<dbReference type="EMBL" id="CP026100">
    <property type="protein sequence ID" value="AYV49712.1"/>
    <property type="molecule type" value="Genomic_DNA"/>
</dbReference>